<dbReference type="InterPro" id="IPR013424">
    <property type="entry name" value="Ice-binding_C"/>
</dbReference>
<keyword evidence="4" id="KW-1185">Reference proteome</keyword>
<evidence type="ECO:0000313" key="4">
    <source>
        <dbReference type="Proteomes" id="UP001597389"/>
    </source>
</evidence>
<gene>
    <name evidence="3" type="ORF">ACFSW8_06595</name>
</gene>
<evidence type="ECO:0000259" key="2">
    <source>
        <dbReference type="Pfam" id="PF07589"/>
    </source>
</evidence>
<feature type="chain" id="PRO_5045104399" evidence="1">
    <location>
        <begin position="21"/>
        <end position="212"/>
    </location>
</feature>
<evidence type="ECO:0000313" key="3">
    <source>
        <dbReference type="EMBL" id="MFD2158559.1"/>
    </source>
</evidence>
<accession>A0ABW4Z9I3</accession>
<feature type="domain" description="Ice-binding protein C-terminal" evidence="2">
    <location>
        <begin position="189"/>
        <end position="211"/>
    </location>
</feature>
<dbReference type="NCBIfam" id="TIGR02595">
    <property type="entry name" value="PEP_CTERM"/>
    <property type="match status" value="1"/>
</dbReference>
<reference evidence="4" key="1">
    <citation type="journal article" date="2019" name="Int. J. Syst. Evol. Microbiol.">
        <title>The Global Catalogue of Microorganisms (GCM) 10K type strain sequencing project: providing services to taxonomists for standard genome sequencing and annotation.</title>
        <authorList>
            <consortium name="The Broad Institute Genomics Platform"/>
            <consortium name="The Broad Institute Genome Sequencing Center for Infectious Disease"/>
            <person name="Wu L."/>
            <person name="Ma J."/>
        </authorList>
    </citation>
    <scope>NUCLEOTIDE SEQUENCE [LARGE SCALE GENOMIC DNA]</scope>
    <source>
        <strain evidence="4">CCUG 57942</strain>
    </source>
</reference>
<keyword evidence="1" id="KW-0732">Signal</keyword>
<proteinExistence type="predicted"/>
<comment type="caution">
    <text evidence="3">The sequence shown here is derived from an EMBL/GenBank/DDBJ whole genome shotgun (WGS) entry which is preliminary data.</text>
</comment>
<sequence>MKKVVRNLIIFSAIASSAQAVTLVDATFTTDTNYPNSSAGQFFLDETDATWTINSGVTVTGGRYFIGMNSGSSSAPANWTIDGGGTLVINRDGFLNLRLGNGSTSEIGTLTIKEGSSVLMTGATPSLSTSKSGSFVALEGVGSTLQWSGTWDAVNNRIISDGGTDLTFSGGTLDISTNGGFTTATVVAAVPEPSATALLGIAGVTLILRRRR</sequence>
<dbReference type="Proteomes" id="UP001597389">
    <property type="component" value="Unassembled WGS sequence"/>
</dbReference>
<organism evidence="3 4">
    <name type="scientific">Rubritalea tangerina</name>
    <dbReference type="NCBI Taxonomy" id="430798"/>
    <lineage>
        <taxon>Bacteria</taxon>
        <taxon>Pseudomonadati</taxon>
        <taxon>Verrucomicrobiota</taxon>
        <taxon>Verrucomicrobiia</taxon>
        <taxon>Verrucomicrobiales</taxon>
        <taxon>Rubritaleaceae</taxon>
        <taxon>Rubritalea</taxon>
    </lineage>
</organism>
<feature type="signal peptide" evidence="1">
    <location>
        <begin position="1"/>
        <end position="20"/>
    </location>
</feature>
<dbReference type="RefSeq" id="WP_377086684.1">
    <property type="nucleotide sequence ID" value="NZ_JBHSJL010000014.1"/>
</dbReference>
<dbReference type="EMBL" id="JBHUJB010000028">
    <property type="protein sequence ID" value="MFD2158559.1"/>
    <property type="molecule type" value="Genomic_DNA"/>
</dbReference>
<protein>
    <submittedName>
        <fullName evidence="3">PEP-CTERM sorting domain-containing protein</fullName>
    </submittedName>
</protein>
<name>A0ABW4Z9I3_9BACT</name>
<evidence type="ECO:0000256" key="1">
    <source>
        <dbReference type="SAM" id="SignalP"/>
    </source>
</evidence>
<dbReference type="Pfam" id="PF07589">
    <property type="entry name" value="PEP-CTERM"/>
    <property type="match status" value="1"/>
</dbReference>